<dbReference type="InParanoid" id="A0A2R6RJY5"/>
<feature type="compositionally biased region" description="Basic and acidic residues" evidence="5">
    <location>
        <begin position="198"/>
        <end position="207"/>
    </location>
</feature>
<feature type="compositionally biased region" description="Acidic residues" evidence="5">
    <location>
        <begin position="236"/>
        <end position="245"/>
    </location>
</feature>
<dbReference type="SMR" id="A0A2R6RJY5"/>
<dbReference type="STRING" id="1590841.A0A2R6RJY5"/>
<accession>A0A2R6RJY5</accession>
<evidence type="ECO:0000256" key="1">
    <source>
        <dbReference type="ARBA" id="ARBA00023015"/>
    </source>
</evidence>
<keyword evidence="4" id="KW-0539">Nucleus</keyword>
<evidence type="ECO:0000259" key="6">
    <source>
        <dbReference type="PROSITE" id="PS51005"/>
    </source>
</evidence>
<dbReference type="EMBL" id="NKQK01000005">
    <property type="protein sequence ID" value="PSS30310.1"/>
    <property type="molecule type" value="Genomic_DNA"/>
</dbReference>
<keyword evidence="8" id="KW-1185">Reference proteome</keyword>
<evidence type="ECO:0000313" key="7">
    <source>
        <dbReference type="EMBL" id="PSS30310.1"/>
    </source>
</evidence>
<name>A0A2R6RJY5_ACTCC</name>
<gene>
    <name evidence="7" type="ORF">CEY00_Acc05549</name>
</gene>
<proteinExistence type="predicted"/>
<reference evidence="7 8" key="1">
    <citation type="submission" date="2017-07" db="EMBL/GenBank/DDBJ databases">
        <title>An improved, manually edited Actinidia chinensis var. chinensis (kiwifruit) genome highlights the challenges associated with draft genomes and gene prediction in plants.</title>
        <authorList>
            <person name="Pilkington S."/>
            <person name="Crowhurst R."/>
            <person name="Hilario E."/>
            <person name="Nardozza S."/>
            <person name="Fraser L."/>
            <person name="Peng Y."/>
            <person name="Gunaseelan K."/>
            <person name="Simpson R."/>
            <person name="Tahir J."/>
            <person name="Deroles S."/>
            <person name="Templeton K."/>
            <person name="Luo Z."/>
            <person name="Davy M."/>
            <person name="Cheng C."/>
            <person name="Mcneilage M."/>
            <person name="Scaglione D."/>
            <person name="Liu Y."/>
            <person name="Zhang Q."/>
            <person name="Datson P."/>
            <person name="De Silva N."/>
            <person name="Gardiner S."/>
            <person name="Bassett H."/>
            <person name="Chagne D."/>
            <person name="Mccallum J."/>
            <person name="Dzierzon H."/>
            <person name="Deng C."/>
            <person name="Wang Y.-Y."/>
            <person name="Barron N."/>
            <person name="Manako K."/>
            <person name="Bowen J."/>
            <person name="Foster T."/>
            <person name="Erridge Z."/>
            <person name="Tiffin H."/>
            <person name="Waite C."/>
            <person name="Davies K."/>
            <person name="Grierson E."/>
            <person name="Laing W."/>
            <person name="Kirk R."/>
            <person name="Chen X."/>
            <person name="Wood M."/>
            <person name="Montefiori M."/>
            <person name="Brummell D."/>
            <person name="Schwinn K."/>
            <person name="Catanach A."/>
            <person name="Fullerton C."/>
            <person name="Li D."/>
            <person name="Meiyalaghan S."/>
            <person name="Nieuwenhuizen N."/>
            <person name="Read N."/>
            <person name="Prakash R."/>
            <person name="Hunter D."/>
            <person name="Zhang H."/>
            <person name="Mckenzie M."/>
            <person name="Knabel M."/>
            <person name="Harris A."/>
            <person name="Allan A."/>
            <person name="Chen A."/>
            <person name="Janssen B."/>
            <person name="Plunkett B."/>
            <person name="Dwamena C."/>
            <person name="Voogd C."/>
            <person name="Leif D."/>
            <person name="Lafferty D."/>
            <person name="Souleyre E."/>
            <person name="Varkonyi-Gasic E."/>
            <person name="Gambi F."/>
            <person name="Hanley J."/>
            <person name="Yao J.-L."/>
            <person name="Cheung J."/>
            <person name="David K."/>
            <person name="Warren B."/>
            <person name="Marsh K."/>
            <person name="Snowden K."/>
            <person name="Lin-Wang K."/>
            <person name="Brian L."/>
            <person name="Martinez-Sanchez M."/>
            <person name="Wang M."/>
            <person name="Ileperuma N."/>
            <person name="Macnee N."/>
            <person name="Campin R."/>
            <person name="Mcatee P."/>
            <person name="Drummond R."/>
            <person name="Espley R."/>
            <person name="Ireland H."/>
            <person name="Wu R."/>
            <person name="Atkinson R."/>
            <person name="Karunairetnam S."/>
            <person name="Bulley S."/>
            <person name="Chunkath S."/>
            <person name="Hanley Z."/>
            <person name="Storey R."/>
            <person name="Thrimawithana A."/>
            <person name="Thomson S."/>
            <person name="David C."/>
            <person name="Testolin R."/>
        </authorList>
    </citation>
    <scope>NUCLEOTIDE SEQUENCE [LARGE SCALE GENOMIC DNA]</scope>
    <source>
        <strain evidence="8">cv. Red5</strain>
        <tissue evidence="7">Young leaf</tissue>
    </source>
</reference>
<evidence type="ECO:0000256" key="2">
    <source>
        <dbReference type="ARBA" id="ARBA00023125"/>
    </source>
</evidence>
<keyword evidence="3" id="KW-0804">Transcription</keyword>
<dbReference type="AlphaFoldDB" id="A0A2R6RJY5"/>
<dbReference type="OMA" id="ERDITAC"/>
<dbReference type="Proteomes" id="UP000241394">
    <property type="component" value="Chromosome LG5"/>
</dbReference>
<dbReference type="OrthoDB" id="1429682at2759"/>
<dbReference type="GO" id="GO:0003677">
    <property type="term" value="F:DNA binding"/>
    <property type="evidence" value="ECO:0007669"/>
    <property type="project" value="UniProtKB-KW"/>
</dbReference>
<dbReference type="Gramene" id="PSS30310">
    <property type="protein sequence ID" value="PSS30310"/>
    <property type="gene ID" value="CEY00_Acc05549"/>
</dbReference>
<feature type="region of interest" description="Disordered" evidence="5">
    <location>
        <begin position="176"/>
        <end position="245"/>
    </location>
</feature>
<dbReference type="Gene3D" id="2.170.150.80">
    <property type="entry name" value="NAC domain"/>
    <property type="match status" value="1"/>
</dbReference>
<dbReference type="GO" id="GO:0006355">
    <property type="term" value="P:regulation of DNA-templated transcription"/>
    <property type="evidence" value="ECO:0007669"/>
    <property type="project" value="InterPro"/>
</dbReference>
<keyword evidence="1" id="KW-0805">Transcription regulation</keyword>
<dbReference type="Pfam" id="PF02365">
    <property type="entry name" value="NAM"/>
    <property type="match status" value="1"/>
</dbReference>
<evidence type="ECO:0000256" key="3">
    <source>
        <dbReference type="ARBA" id="ARBA00023163"/>
    </source>
</evidence>
<comment type="caution">
    <text evidence="7">The sequence shown here is derived from an EMBL/GenBank/DDBJ whole genome shotgun (WGS) entry which is preliminary data.</text>
</comment>
<reference evidence="8" key="2">
    <citation type="journal article" date="2018" name="BMC Genomics">
        <title>A manually annotated Actinidia chinensis var. chinensis (kiwifruit) genome highlights the challenges associated with draft genomes and gene prediction in plants.</title>
        <authorList>
            <person name="Pilkington S.M."/>
            <person name="Crowhurst R."/>
            <person name="Hilario E."/>
            <person name="Nardozza S."/>
            <person name="Fraser L."/>
            <person name="Peng Y."/>
            <person name="Gunaseelan K."/>
            <person name="Simpson R."/>
            <person name="Tahir J."/>
            <person name="Deroles S.C."/>
            <person name="Templeton K."/>
            <person name="Luo Z."/>
            <person name="Davy M."/>
            <person name="Cheng C."/>
            <person name="McNeilage M."/>
            <person name="Scaglione D."/>
            <person name="Liu Y."/>
            <person name="Zhang Q."/>
            <person name="Datson P."/>
            <person name="De Silva N."/>
            <person name="Gardiner S.E."/>
            <person name="Bassett H."/>
            <person name="Chagne D."/>
            <person name="McCallum J."/>
            <person name="Dzierzon H."/>
            <person name="Deng C."/>
            <person name="Wang Y.Y."/>
            <person name="Barron L."/>
            <person name="Manako K."/>
            <person name="Bowen J."/>
            <person name="Foster T.M."/>
            <person name="Erridge Z.A."/>
            <person name="Tiffin H."/>
            <person name="Waite C.N."/>
            <person name="Davies K.M."/>
            <person name="Grierson E.P."/>
            <person name="Laing W.A."/>
            <person name="Kirk R."/>
            <person name="Chen X."/>
            <person name="Wood M."/>
            <person name="Montefiori M."/>
            <person name="Brummell D.A."/>
            <person name="Schwinn K.E."/>
            <person name="Catanach A."/>
            <person name="Fullerton C."/>
            <person name="Li D."/>
            <person name="Meiyalaghan S."/>
            <person name="Nieuwenhuizen N."/>
            <person name="Read N."/>
            <person name="Prakash R."/>
            <person name="Hunter D."/>
            <person name="Zhang H."/>
            <person name="McKenzie M."/>
            <person name="Knabel M."/>
            <person name="Harris A."/>
            <person name="Allan A.C."/>
            <person name="Gleave A."/>
            <person name="Chen A."/>
            <person name="Janssen B.J."/>
            <person name="Plunkett B."/>
            <person name="Ampomah-Dwamena C."/>
            <person name="Voogd C."/>
            <person name="Leif D."/>
            <person name="Lafferty D."/>
            <person name="Souleyre E.J.F."/>
            <person name="Varkonyi-Gasic E."/>
            <person name="Gambi F."/>
            <person name="Hanley J."/>
            <person name="Yao J.L."/>
            <person name="Cheung J."/>
            <person name="David K.M."/>
            <person name="Warren B."/>
            <person name="Marsh K."/>
            <person name="Snowden K.C."/>
            <person name="Lin-Wang K."/>
            <person name="Brian L."/>
            <person name="Martinez-Sanchez M."/>
            <person name="Wang M."/>
            <person name="Ileperuma N."/>
            <person name="Macnee N."/>
            <person name="Campin R."/>
            <person name="McAtee P."/>
            <person name="Drummond R.S.M."/>
            <person name="Espley R.V."/>
            <person name="Ireland H.S."/>
            <person name="Wu R."/>
            <person name="Atkinson R.G."/>
            <person name="Karunairetnam S."/>
            <person name="Bulley S."/>
            <person name="Chunkath S."/>
            <person name="Hanley Z."/>
            <person name="Storey R."/>
            <person name="Thrimawithana A.H."/>
            <person name="Thomson S."/>
            <person name="David C."/>
            <person name="Testolin R."/>
            <person name="Huang H."/>
            <person name="Hellens R.P."/>
            <person name="Schaffer R.J."/>
        </authorList>
    </citation>
    <scope>NUCLEOTIDE SEQUENCE [LARGE SCALE GENOMIC DNA]</scope>
    <source>
        <strain evidence="8">cv. Red5</strain>
    </source>
</reference>
<dbReference type="PANTHER" id="PTHR31719:SF130">
    <property type="entry name" value="NAC DOMAIN-CONTAINING PROTEIN 18"/>
    <property type="match status" value="1"/>
</dbReference>
<organism evidence="7 8">
    <name type="scientific">Actinidia chinensis var. chinensis</name>
    <name type="common">Chinese soft-hair kiwi</name>
    <dbReference type="NCBI Taxonomy" id="1590841"/>
    <lineage>
        <taxon>Eukaryota</taxon>
        <taxon>Viridiplantae</taxon>
        <taxon>Streptophyta</taxon>
        <taxon>Embryophyta</taxon>
        <taxon>Tracheophyta</taxon>
        <taxon>Spermatophyta</taxon>
        <taxon>Magnoliopsida</taxon>
        <taxon>eudicotyledons</taxon>
        <taxon>Gunneridae</taxon>
        <taxon>Pentapetalae</taxon>
        <taxon>asterids</taxon>
        <taxon>Ericales</taxon>
        <taxon>Actinidiaceae</taxon>
        <taxon>Actinidia</taxon>
    </lineage>
</organism>
<feature type="compositionally biased region" description="Low complexity" evidence="5">
    <location>
        <begin position="214"/>
        <end position="233"/>
    </location>
</feature>
<dbReference type="PROSITE" id="PS51005">
    <property type="entry name" value="NAC"/>
    <property type="match status" value="1"/>
</dbReference>
<dbReference type="InterPro" id="IPR036093">
    <property type="entry name" value="NAC_dom_sf"/>
</dbReference>
<evidence type="ECO:0000313" key="8">
    <source>
        <dbReference type="Proteomes" id="UP000241394"/>
    </source>
</evidence>
<dbReference type="SUPFAM" id="SSF101941">
    <property type="entry name" value="NAC domain"/>
    <property type="match status" value="1"/>
</dbReference>
<keyword evidence="2" id="KW-0238">DNA-binding</keyword>
<dbReference type="PANTHER" id="PTHR31719">
    <property type="entry name" value="NAC TRANSCRIPTION FACTOR 56"/>
    <property type="match status" value="1"/>
</dbReference>
<dbReference type="InterPro" id="IPR003441">
    <property type="entry name" value="NAC-dom"/>
</dbReference>
<evidence type="ECO:0000256" key="5">
    <source>
        <dbReference type="SAM" id="MobiDB-lite"/>
    </source>
</evidence>
<sequence length="245" mass="28049">MDGFDKTKFGCELAERPMFVTIGGLKFPIGYRFDPTSQQLLKYYLKPKVYSRPLPAQVILEFDAFQTNPWDLPGDCKGKRFFFCKRKLGNGRRFNGMSESGCWKVKGKEVRVVDNDSDQVIGVKRSLIFCEKKRHLKHQWVMKEYRLVKSEMGMQLEDWVVCKVYQKPNKSKYRRIRIRASDSSEESSSTSAVDNMEGDGHSSDESPHYYPYISSSSSSSSSSFSSWVSEISSTDSDQEETSPPA</sequence>
<protein>
    <submittedName>
        <fullName evidence="7">NAC transcription factor</fullName>
    </submittedName>
</protein>
<feature type="domain" description="NAC" evidence="6">
    <location>
        <begin position="27"/>
        <end position="167"/>
    </location>
</feature>
<evidence type="ECO:0000256" key="4">
    <source>
        <dbReference type="ARBA" id="ARBA00023242"/>
    </source>
</evidence>